<dbReference type="PROSITE" id="PS50088">
    <property type="entry name" value="ANK_REPEAT"/>
    <property type="match status" value="6"/>
</dbReference>
<proteinExistence type="predicted"/>
<feature type="domain" description="Clr5" evidence="5">
    <location>
        <begin position="8"/>
        <end position="48"/>
    </location>
</feature>
<dbReference type="InterPro" id="IPR002110">
    <property type="entry name" value="Ankyrin_rpt"/>
</dbReference>
<keyword evidence="1" id="KW-0677">Repeat</keyword>
<dbReference type="InterPro" id="IPR036770">
    <property type="entry name" value="Ankyrin_rpt-contain_sf"/>
</dbReference>
<feature type="compositionally biased region" description="Polar residues" evidence="4">
    <location>
        <begin position="127"/>
        <end position="139"/>
    </location>
</feature>
<feature type="repeat" description="ANK" evidence="3">
    <location>
        <begin position="1083"/>
        <end position="1117"/>
    </location>
</feature>
<name>A0A9P9DY49_9HYPO</name>
<evidence type="ECO:0000256" key="3">
    <source>
        <dbReference type="PROSITE-ProRule" id="PRU00023"/>
    </source>
</evidence>
<dbReference type="AlphaFoldDB" id="A0A9P9DY49"/>
<dbReference type="PANTHER" id="PTHR24173">
    <property type="entry name" value="ANKYRIN REPEAT CONTAINING"/>
    <property type="match status" value="1"/>
</dbReference>
<dbReference type="Gene3D" id="1.25.40.20">
    <property type="entry name" value="Ankyrin repeat-containing domain"/>
    <property type="match status" value="5"/>
</dbReference>
<dbReference type="PANTHER" id="PTHR24173:SF74">
    <property type="entry name" value="ANKYRIN REPEAT DOMAIN-CONTAINING PROTEIN 16"/>
    <property type="match status" value="1"/>
</dbReference>
<evidence type="ECO:0000313" key="7">
    <source>
        <dbReference type="Proteomes" id="UP000738349"/>
    </source>
</evidence>
<evidence type="ECO:0000256" key="2">
    <source>
        <dbReference type="ARBA" id="ARBA00023043"/>
    </source>
</evidence>
<reference evidence="6" key="1">
    <citation type="journal article" date="2021" name="Nat. Commun.">
        <title>Genetic determinants of endophytism in the Arabidopsis root mycobiome.</title>
        <authorList>
            <person name="Mesny F."/>
            <person name="Miyauchi S."/>
            <person name="Thiergart T."/>
            <person name="Pickel B."/>
            <person name="Atanasova L."/>
            <person name="Karlsson M."/>
            <person name="Huettel B."/>
            <person name="Barry K.W."/>
            <person name="Haridas S."/>
            <person name="Chen C."/>
            <person name="Bauer D."/>
            <person name="Andreopoulos W."/>
            <person name="Pangilinan J."/>
            <person name="LaButti K."/>
            <person name="Riley R."/>
            <person name="Lipzen A."/>
            <person name="Clum A."/>
            <person name="Drula E."/>
            <person name="Henrissat B."/>
            <person name="Kohler A."/>
            <person name="Grigoriev I.V."/>
            <person name="Martin F.M."/>
            <person name="Hacquard S."/>
        </authorList>
    </citation>
    <scope>NUCLEOTIDE SEQUENCE</scope>
    <source>
        <strain evidence="6">MPI-CAGE-AT-0147</strain>
    </source>
</reference>
<dbReference type="Proteomes" id="UP000738349">
    <property type="component" value="Unassembled WGS sequence"/>
</dbReference>
<evidence type="ECO:0000256" key="1">
    <source>
        <dbReference type="ARBA" id="ARBA00022737"/>
    </source>
</evidence>
<evidence type="ECO:0000256" key="4">
    <source>
        <dbReference type="SAM" id="MobiDB-lite"/>
    </source>
</evidence>
<dbReference type="SMART" id="SM00248">
    <property type="entry name" value="ANK"/>
    <property type="match status" value="15"/>
</dbReference>
<feature type="region of interest" description="Disordered" evidence="4">
    <location>
        <begin position="123"/>
        <end position="143"/>
    </location>
</feature>
<accession>A0A9P9DY49</accession>
<evidence type="ECO:0000313" key="6">
    <source>
        <dbReference type="EMBL" id="KAH7127388.1"/>
    </source>
</evidence>
<keyword evidence="2 3" id="KW-0040">ANK repeat</keyword>
<dbReference type="Pfam" id="PF14420">
    <property type="entry name" value="Clr5"/>
    <property type="match status" value="1"/>
</dbReference>
<feature type="repeat" description="ANK" evidence="3">
    <location>
        <begin position="1155"/>
        <end position="1187"/>
    </location>
</feature>
<sequence length="1248" mass="138196">MSISVSYYEEDVIRLYIQEGKSAEDTIKCLNEQHGTAFTVRQFKTKFNGLKNLSALEWQQIAREIHKREAQGLGSDVYFYGRRQDPERVKRALRRYGKEKEDLTSTGIDLSLRKHGRQRIEIRTPGAQDNTQQAGTGSSALPHATERLRTPQNLHIECFNDPLNGMFDCSFGMSVDDQNFDFNVEGIELGYRMLQLGELFDTNHYGSSNFPSLGHVEDLDISSLLPSHRDLQTAEVTMVELSDRPQQLALRQRGSSPFPAACHINTTHHLEESSQPLRVSPEITSHMFRVHTGNPLEAINPMLGLSWDQAHVRVPRGEPGWFASQLIGLDPAMANLVEKVLTNAQEGHELRYDGYNKESINYMFAAVTRLVLNKLISWEQLLNFMEWILEKNLVNELYEFLQKGTSSIRTFIAIVLNALSNEARELKSPSRRFRHERRTREDYFIMKHPLESTELIRAADKRTLSGSLGGRLLVHVALSKNLDAAKLLVSANSTIANYQDDVQTVASRFPHISHICMTPLCAAVYGNSIEILRCLIEKGADIDQRTRRNRNPTTALAEAVRMKNADMVKLLLDGRAKMFPDMEIDNESILKYAKRSCPAIRKQLQDSTESKLDSDIDICSLLLVDAAENGNNSLSEFLFQHSNVRHEALEPALWLAVKNNNVSAVRNLLLHRGADPNAIRYRRDKRAEHLNDIDQDSNSNANSLPNGEIFDSCRLAIRYGKGSDEYFDFTHPVYLAIASEGVDSVDILYLLIKAQATITIGALLHALQSAWQFDHSYDLRQKCLVMVRLGFHATVTGPVALQLCAENGSIQQCDLLLDTGVDINSYGIQGSALQAAAGRGHLALVQYLLGRDADVNLPAEPQNESETYTHNDSDYDRVTALQGAALGGYHQVVNCLIDAGAKVTASPADITDMTVLDAAAKGVYTRTRNGDDTDNHRTQTFRKLLAHRAQINRTDGGVCTVLHHLVLAGQLGCLELALKGNASTEARGLFGLVGAPGPRKELTPIQLAASLYNMDAVQLLLKYKADINAPASDSRPGFTALQAAIAGQQLYHWTSNRGKRIEGMIVFLLQHNAQVNAPASNNFGRTALQAATTLSDPSASIVILLLRNGADVNAPPANQGGITALQGAAISGDIHVAKMLLTYKANINAPAAPIEGRTAVEGAAEHERLDMIRLLLHRGAMPDMENGFSRAIEFAEKKHRYDIIELLREREEEYARFPMGCIGQPLCDLGGLSSGVVEEMPGDEEIGI</sequence>
<protein>
    <submittedName>
        <fullName evidence="6">Ankyrin repeat-containing domain protein</fullName>
    </submittedName>
</protein>
<dbReference type="InterPro" id="IPR025676">
    <property type="entry name" value="Clr5_dom"/>
</dbReference>
<dbReference type="Pfam" id="PF12796">
    <property type="entry name" value="Ank_2"/>
    <property type="match status" value="3"/>
</dbReference>
<evidence type="ECO:0000259" key="5">
    <source>
        <dbReference type="Pfam" id="PF14420"/>
    </source>
</evidence>
<dbReference type="EMBL" id="JAGMUV010000019">
    <property type="protein sequence ID" value="KAH7127388.1"/>
    <property type="molecule type" value="Genomic_DNA"/>
</dbReference>
<organism evidence="6 7">
    <name type="scientific">Dactylonectria macrodidyma</name>
    <dbReference type="NCBI Taxonomy" id="307937"/>
    <lineage>
        <taxon>Eukaryota</taxon>
        <taxon>Fungi</taxon>
        <taxon>Dikarya</taxon>
        <taxon>Ascomycota</taxon>
        <taxon>Pezizomycotina</taxon>
        <taxon>Sordariomycetes</taxon>
        <taxon>Hypocreomycetidae</taxon>
        <taxon>Hypocreales</taxon>
        <taxon>Nectriaceae</taxon>
        <taxon>Dactylonectria</taxon>
    </lineage>
</organism>
<dbReference type="PROSITE" id="PS50297">
    <property type="entry name" value="ANK_REP_REGION"/>
    <property type="match status" value="4"/>
</dbReference>
<feature type="repeat" description="ANK" evidence="3">
    <location>
        <begin position="828"/>
        <end position="860"/>
    </location>
</feature>
<dbReference type="OrthoDB" id="5406014at2759"/>
<feature type="repeat" description="ANK" evidence="3">
    <location>
        <begin position="518"/>
        <end position="547"/>
    </location>
</feature>
<dbReference type="Pfam" id="PF00023">
    <property type="entry name" value="Ank"/>
    <property type="match status" value="2"/>
</dbReference>
<feature type="repeat" description="ANK" evidence="3">
    <location>
        <begin position="1120"/>
        <end position="1152"/>
    </location>
</feature>
<gene>
    <name evidence="6" type="ORF">EDB81DRAFT_951016</name>
</gene>
<keyword evidence="7" id="KW-1185">Reference proteome</keyword>
<feature type="repeat" description="ANK" evidence="3">
    <location>
        <begin position="1000"/>
        <end position="1032"/>
    </location>
</feature>
<comment type="caution">
    <text evidence="6">The sequence shown here is derived from an EMBL/GenBank/DDBJ whole genome shotgun (WGS) entry which is preliminary data.</text>
</comment>
<dbReference type="SUPFAM" id="SSF48403">
    <property type="entry name" value="Ankyrin repeat"/>
    <property type="match status" value="2"/>
</dbReference>